<dbReference type="PANTHER" id="PTHR38674:SF1">
    <property type="entry name" value="ALKANE 1-MONOOXYGENASE 1"/>
    <property type="match status" value="1"/>
</dbReference>
<accession>A0ABT7HAG5</accession>
<evidence type="ECO:0000256" key="5">
    <source>
        <dbReference type="ARBA" id="ARBA00022692"/>
    </source>
</evidence>
<keyword evidence="10" id="KW-0503">Monooxygenase</keyword>
<keyword evidence="15" id="KW-1185">Reference proteome</keyword>
<feature type="transmembrane region" description="Helical" evidence="12">
    <location>
        <begin position="43"/>
        <end position="63"/>
    </location>
</feature>
<keyword evidence="3" id="KW-1003">Cell membrane</keyword>
<feature type="domain" description="Fatty acid desaturase" evidence="13">
    <location>
        <begin position="120"/>
        <end position="329"/>
    </location>
</feature>
<keyword evidence="11 12" id="KW-0472">Membrane</keyword>
<comment type="similarity">
    <text evidence="2">Belongs to the fatty acid desaturase type 1 family. AlkB subfamily.</text>
</comment>
<evidence type="ECO:0000256" key="11">
    <source>
        <dbReference type="ARBA" id="ARBA00023136"/>
    </source>
</evidence>
<dbReference type="InterPro" id="IPR005804">
    <property type="entry name" value="FA_desaturase_dom"/>
</dbReference>
<dbReference type="Pfam" id="PF00487">
    <property type="entry name" value="FA_desaturase"/>
    <property type="match status" value="1"/>
</dbReference>
<dbReference type="Proteomes" id="UP001223547">
    <property type="component" value="Unassembled WGS sequence"/>
</dbReference>
<keyword evidence="6" id="KW-0479">Metal-binding</keyword>
<dbReference type="CDD" id="cd03512">
    <property type="entry name" value="Alkane-hydroxylase"/>
    <property type="match status" value="1"/>
</dbReference>
<evidence type="ECO:0000313" key="15">
    <source>
        <dbReference type="Proteomes" id="UP001223547"/>
    </source>
</evidence>
<reference evidence="14 15" key="1">
    <citation type="submission" date="2023-05" db="EMBL/GenBank/DDBJ databases">
        <title>Marinobacter albus sp. nov., a marine bacterium isolated from sand in a coastal intertidal zone of huludao.</title>
        <authorList>
            <person name="Deng T."/>
        </authorList>
    </citation>
    <scope>NUCLEOTIDE SEQUENCE [LARGE SCALE GENOMIC DNA]</scope>
    <source>
        <strain evidence="14 15">M216</strain>
    </source>
</reference>
<feature type="transmembrane region" description="Helical" evidence="12">
    <location>
        <begin position="227"/>
        <end position="245"/>
    </location>
</feature>
<evidence type="ECO:0000256" key="1">
    <source>
        <dbReference type="ARBA" id="ARBA00004429"/>
    </source>
</evidence>
<comment type="caution">
    <text evidence="14">The sequence shown here is derived from an EMBL/GenBank/DDBJ whole genome shotgun (WGS) entry which is preliminary data.</text>
</comment>
<keyword evidence="9" id="KW-0408">Iron</keyword>
<evidence type="ECO:0000259" key="13">
    <source>
        <dbReference type="Pfam" id="PF00487"/>
    </source>
</evidence>
<keyword evidence="8" id="KW-0560">Oxidoreductase</keyword>
<organism evidence="14 15">
    <name type="scientific">Marinobacter albus</name>
    <dbReference type="NCBI Taxonomy" id="3030833"/>
    <lineage>
        <taxon>Bacteria</taxon>
        <taxon>Pseudomonadati</taxon>
        <taxon>Pseudomonadota</taxon>
        <taxon>Gammaproteobacteria</taxon>
        <taxon>Pseudomonadales</taxon>
        <taxon>Marinobacteraceae</taxon>
        <taxon>Marinobacter</taxon>
    </lineage>
</organism>
<protein>
    <submittedName>
        <fullName evidence="14">Alkane 1-monooxygenase</fullName>
    </submittedName>
</protein>
<dbReference type="RefSeq" id="WP_285367445.1">
    <property type="nucleotide sequence ID" value="NZ_JASSQD010000001.1"/>
</dbReference>
<evidence type="ECO:0000256" key="8">
    <source>
        <dbReference type="ARBA" id="ARBA00023002"/>
    </source>
</evidence>
<proteinExistence type="inferred from homology"/>
<evidence type="ECO:0000256" key="12">
    <source>
        <dbReference type="SAM" id="Phobius"/>
    </source>
</evidence>
<evidence type="ECO:0000256" key="4">
    <source>
        <dbReference type="ARBA" id="ARBA00022519"/>
    </source>
</evidence>
<evidence type="ECO:0000256" key="3">
    <source>
        <dbReference type="ARBA" id="ARBA00022475"/>
    </source>
</evidence>
<evidence type="ECO:0000256" key="9">
    <source>
        <dbReference type="ARBA" id="ARBA00023004"/>
    </source>
</evidence>
<dbReference type="EMBL" id="JASSQD010000001">
    <property type="protein sequence ID" value="MDK9556969.1"/>
    <property type="molecule type" value="Genomic_DNA"/>
</dbReference>
<evidence type="ECO:0000256" key="7">
    <source>
        <dbReference type="ARBA" id="ARBA00022989"/>
    </source>
</evidence>
<dbReference type="PANTHER" id="PTHR38674">
    <property type="entry name" value="ALKANE 1-MONOOXYGENASE 1"/>
    <property type="match status" value="1"/>
</dbReference>
<evidence type="ECO:0000313" key="14">
    <source>
        <dbReference type="EMBL" id="MDK9556969.1"/>
    </source>
</evidence>
<feature type="transmembrane region" description="Helical" evidence="12">
    <location>
        <begin position="118"/>
        <end position="136"/>
    </location>
</feature>
<gene>
    <name evidence="14" type="ORF">QQF73_04970</name>
</gene>
<keyword evidence="7 12" id="KW-1133">Transmembrane helix</keyword>
<evidence type="ECO:0000256" key="6">
    <source>
        <dbReference type="ARBA" id="ARBA00022723"/>
    </source>
</evidence>
<keyword evidence="4" id="KW-0997">Cell inner membrane</keyword>
<evidence type="ECO:0000256" key="2">
    <source>
        <dbReference type="ARBA" id="ARBA00010823"/>
    </source>
</evidence>
<keyword evidence="5 12" id="KW-0812">Transmembrane</keyword>
<comment type="subcellular location">
    <subcellularLocation>
        <location evidence="1">Cell inner membrane</location>
        <topology evidence="1">Multi-pass membrane protein</topology>
    </subcellularLocation>
</comment>
<sequence length="389" mass="44651">MLEKVPSRIMIPLKKVLFLLVFAVAMLPYDAWRTMLETGHWNLYAWWPLFVIFGIIPVVDHLVGTDASNPTDADVEKLSGQRWYSFMTLMVVPAQLAVLSFGAWVFATSDQFSVVGKVGWILSCGIVSAILSINVGHELIHRRNRLESWAGGLLYASVCYAGFKVEHLRGHHVTVSTPEDASSARYGQSLYHFLPRAYLHNVRNAWKLEAVRLKKLGLPALHWRNELLWWNAVSLCFVLASLLLFGWAGLVFYLGVSWMSFTTLEIINYVEHYGLHRRKLPNGRYERTTPAHSWNSNYLITNMGLFHLQRHSDHHAFPARRYQVLRHYNGAPQLPTGYTGMYLLALIPPLWFRVMNPRVRAYYRGEEWQLSAREFEQSARPPEQAASPG</sequence>
<evidence type="ECO:0000256" key="10">
    <source>
        <dbReference type="ARBA" id="ARBA00023033"/>
    </source>
</evidence>
<feature type="transmembrane region" description="Helical" evidence="12">
    <location>
        <begin position="83"/>
        <end position="106"/>
    </location>
</feature>
<dbReference type="InterPro" id="IPR033885">
    <property type="entry name" value="AlkB/XylM"/>
</dbReference>
<name>A0ABT7HAG5_9GAMM</name>